<protein>
    <submittedName>
        <fullName evidence="1">Uncharacterized protein</fullName>
    </submittedName>
</protein>
<gene>
    <name evidence="1" type="ORF">BA171_02235</name>
</gene>
<evidence type="ECO:0000313" key="2">
    <source>
        <dbReference type="Proteomes" id="UP000216438"/>
    </source>
</evidence>
<sequence length="70" mass="8576">MNAKKRCRLRRTVRRREERQRLAAQWREEQRKKGTALNVPQVLLYHSTPQDSPDNRLLYRAWLFRAKRDG</sequence>
<reference evidence="2" key="1">
    <citation type="submission" date="2016-06" db="EMBL/GenBank/DDBJ databases">
        <authorList>
            <person name="Chen W."/>
            <person name="Hasegawa D.K."/>
        </authorList>
    </citation>
    <scope>NUCLEOTIDE SEQUENCE [LARGE SCALE GENOMIC DNA]</scope>
    <source>
        <strain evidence="2">MEAM1</strain>
    </source>
</reference>
<accession>A0A249DWP8</accession>
<dbReference type="AlphaFoldDB" id="A0A249DWP8"/>
<dbReference type="Proteomes" id="UP000216438">
    <property type="component" value="Chromosome"/>
</dbReference>
<name>A0A249DWP8_9ENTR</name>
<proteinExistence type="predicted"/>
<reference evidence="1 2" key="2">
    <citation type="submission" date="2017-09" db="EMBL/GenBank/DDBJ databases">
        <title>The genome of whitefly Bemisia tabaci, a global crop pest, provides novel insights into virus transmission, host adaptation and insecticide resistance.</title>
        <authorList>
            <person name="Kaur N."/>
            <person name="Kliot A."/>
            <person name="Pinheiro P.V."/>
            <person name="Luan J."/>
            <person name="Zheng Y."/>
            <person name="Liu W."/>
            <person name="Sun H."/>
            <person name="Yang X."/>
            <person name="Xu Y."/>
            <person name="Luo Y."/>
            <person name="Kruse A."/>
            <person name="Fisher T.W."/>
            <person name="Nelson D.R."/>
            <person name="Elimelech M."/>
            <person name="MacCoss M."/>
            <person name="Johnson R."/>
            <person name="Cohen E."/>
            <person name="Hunter W.B."/>
            <person name="Brown J.K."/>
            <person name="Jander G."/>
            <person name="Cilia M."/>
            <person name="Douglas A.E."/>
            <person name="Ghanim M."/>
            <person name="Simmons A.M."/>
            <person name="Wintermantel W.M."/>
            <person name="Ling K.-S."/>
            <person name="Fei Z."/>
        </authorList>
    </citation>
    <scope>NUCLEOTIDE SEQUENCE [LARGE SCALE GENOMIC DNA]</scope>
    <source>
        <strain evidence="1 2">MEAM1</strain>
    </source>
</reference>
<evidence type="ECO:0000313" key="1">
    <source>
        <dbReference type="EMBL" id="ASX25976.1"/>
    </source>
</evidence>
<dbReference type="EMBL" id="CP016303">
    <property type="protein sequence ID" value="ASX25976.1"/>
    <property type="molecule type" value="Genomic_DNA"/>
</dbReference>
<organism evidence="1 2">
    <name type="scientific">Candidatus Hamiltonella defensa</name>
    <name type="common">Bemisia tabaci</name>
    <dbReference type="NCBI Taxonomy" id="672795"/>
    <lineage>
        <taxon>Bacteria</taxon>
        <taxon>Pseudomonadati</taxon>
        <taxon>Pseudomonadota</taxon>
        <taxon>Gammaproteobacteria</taxon>
        <taxon>Enterobacterales</taxon>
        <taxon>Enterobacteriaceae</taxon>
        <taxon>aphid secondary symbionts</taxon>
        <taxon>Candidatus Williamhamiltonella</taxon>
    </lineage>
</organism>